<protein>
    <submittedName>
        <fullName evidence="1">Glycosyltransferase family 55 protein</fullName>
    </submittedName>
</protein>
<dbReference type="InterPro" id="IPR029044">
    <property type="entry name" value="Nucleotide-diphossugar_trans"/>
</dbReference>
<dbReference type="EMBL" id="MU853423">
    <property type="protein sequence ID" value="KAK4131526.1"/>
    <property type="molecule type" value="Genomic_DNA"/>
</dbReference>
<dbReference type="Proteomes" id="UP001304895">
    <property type="component" value="Unassembled WGS sequence"/>
</dbReference>
<keyword evidence="2" id="KW-1185">Reference proteome</keyword>
<dbReference type="AlphaFoldDB" id="A0AAN6ZB68"/>
<dbReference type="Pfam" id="PF09488">
    <property type="entry name" value="Osmo_MPGsynth"/>
    <property type="match status" value="1"/>
</dbReference>
<accession>A0AAN6ZB68</accession>
<dbReference type="GO" id="GO:0051479">
    <property type="term" value="P:mannosylglycerate biosynthetic process"/>
    <property type="evidence" value="ECO:0007669"/>
    <property type="project" value="InterPro"/>
</dbReference>
<name>A0AAN6ZB68_9PEZI</name>
<organism evidence="1 2">
    <name type="scientific">Trichocladium antarcticum</name>
    <dbReference type="NCBI Taxonomy" id="1450529"/>
    <lineage>
        <taxon>Eukaryota</taxon>
        <taxon>Fungi</taxon>
        <taxon>Dikarya</taxon>
        <taxon>Ascomycota</taxon>
        <taxon>Pezizomycotina</taxon>
        <taxon>Sordariomycetes</taxon>
        <taxon>Sordariomycetidae</taxon>
        <taxon>Sordariales</taxon>
        <taxon>Chaetomiaceae</taxon>
        <taxon>Trichocladium</taxon>
    </lineage>
</organism>
<evidence type="ECO:0000313" key="1">
    <source>
        <dbReference type="EMBL" id="KAK4131526.1"/>
    </source>
</evidence>
<proteinExistence type="predicted"/>
<dbReference type="GO" id="GO:0050504">
    <property type="term" value="F:mannosyl-3-phosphoglycerate synthase activity"/>
    <property type="evidence" value="ECO:0007669"/>
    <property type="project" value="InterPro"/>
</dbReference>
<gene>
    <name evidence="1" type="ORF">BT67DRAFT_387552</name>
</gene>
<dbReference type="GO" id="GO:0005737">
    <property type="term" value="C:cytoplasm"/>
    <property type="evidence" value="ECO:0007669"/>
    <property type="project" value="InterPro"/>
</dbReference>
<dbReference type="InterPro" id="IPR012812">
    <property type="entry name" value="Osmo_MPG_synth"/>
</dbReference>
<dbReference type="Gene3D" id="3.90.550.10">
    <property type="entry name" value="Spore Coat Polysaccharide Biosynthesis Protein SpsA, Chain A"/>
    <property type="match status" value="1"/>
</dbReference>
<evidence type="ECO:0000313" key="2">
    <source>
        <dbReference type="Proteomes" id="UP001304895"/>
    </source>
</evidence>
<sequence length="440" mass="46520">MRLARPTRSRSFGLLHIADEARILAPDAPGAAGTHHTDRDGGETVGFSRETLDRVLAQTVLVVPCKDEELRVIRCVVAAIPAACVVILVSNCGRGGARDEYLQQVAMLQAVGGGRRQAMAIHQKDAAAAAAFQTCGMSALLDPADGRIRSGKGEGMLLAVALAAVFRPERRYIGFVDADNLHGAAVREYCRAFAAGFAMSAGAEHCMVRLRWGSKPKLRDGRYEPVAEGRCSRIVNAWLDRLLDPPAARARGGEACDRPRLVTTGNAGEHALTMALAVKLRLAAGYAVEPFHFVDVLERGHLAGLAAGPTAAPLQTAVHVVQIRTRSPHVHRPTDGEHIRRMWAAGLGSIYHCLGPYQAAAMPGTGAGGLTIADFRRDMHVFAAENGGLDGATGELPRPRVYPALEDADLGVFGDVLQAAWATGSLAAFGSGSNGALRGE</sequence>
<comment type="caution">
    <text evidence="1">The sequence shown here is derived from an EMBL/GenBank/DDBJ whole genome shotgun (WGS) entry which is preliminary data.</text>
</comment>
<reference evidence="1" key="2">
    <citation type="submission" date="2023-05" db="EMBL/GenBank/DDBJ databases">
        <authorList>
            <consortium name="Lawrence Berkeley National Laboratory"/>
            <person name="Steindorff A."/>
            <person name="Hensen N."/>
            <person name="Bonometti L."/>
            <person name="Westerberg I."/>
            <person name="Brannstrom I.O."/>
            <person name="Guillou S."/>
            <person name="Cros-Aarteil S."/>
            <person name="Calhoun S."/>
            <person name="Haridas S."/>
            <person name="Kuo A."/>
            <person name="Mondo S."/>
            <person name="Pangilinan J."/>
            <person name="Riley R."/>
            <person name="Labutti K."/>
            <person name="Andreopoulos B."/>
            <person name="Lipzen A."/>
            <person name="Chen C."/>
            <person name="Yanf M."/>
            <person name="Daum C."/>
            <person name="Ng V."/>
            <person name="Clum A."/>
            <person name="Ohm R."/>
            <person name="Martin F."/>
            <person name="Silar P."/>
            <person name="Natvig D."/>
            <person name="Lalanne C."/>
            <person name="Gautier V."/>
            <person name="Ament-Velasquez S.L."/>
            <person name="Kruys A."/>
            <person name="Hutchinson M.I."/>
            <person name="Powell A.J."/>
            <person name="Barry K."/>
            <person name="Miller A.N."/>
            <person name="Grigoriev I.V."/>
            <person name="Debuchy R."/>
            <person name="Gladieux P."/>
            <person name="Thoren M.H."/>
            <person name="Johannesson H."/>
        </authorList>
    </citation>
    <scope>NUCLEOTIDE SEQUENCE</scope>
    <source>
        <strain evidence="1">CBS 123565</strain>
    </source>
</reference>
<reference evidence="1" key="1">
    <citation type="journal article" date="2023" name="Mol. Phylogenet. Evol.">
        <title>Genome-scale phylogeny and comparative genomics of the fungal order Sordariales.</title>
        <authorList>
            <person name="Hensen N."/>
            <person name="Bonometti L."/>
            <person name="Westerberg I."/>
            <person name="Brannstrom I.O."/>
            <person name="Guillou S."/>
            <person name="Cros-Aarteil S."/>
            <person name="Calhoun S."/>
            <person name="Haridas S."/>
            <person name="Kuo A."/>
            <person name="Mondo S."/>
            <person name="Pangilinan J."/>
            <person name="Riley R."/>
            <person name="LaButti K."/>
            <person name="Andreopoulos B."/>
            <person name="Lipzen A."/>
            <person name="Chen C."/>
            <person name="Yan M."/>
            <person name="Daum C."/>
            <person name="Ng V."/>
            <person name="Clum A."/>
            <person name="Steindorff A."/>
            <person name="Ohm R.A."/>
            <person name="Martin F."/>
            <person name="Silar P."/>
            <person name="Natvig D.O."/>
            <person name="Lalanne C."/>
            <person name="Gautier V."/>
            <person name="Ament-Velasquez S.L."/>
            <person name="Kruys A."/>
            <person name="Hutchinson M.I."/>
            <person name="Powell A.J."/>
            <person name="Barry K."/>
            <person name="Miller A.N."/>
            <person name="Grigoriev I.V."/>
            <person name="Debuchy R."/>
            <person name="Gladieux P."/>
            <person name="Hiltunen Thoren M."/>
            <person name="Johannesson H."/>
        </authorList>
    </citation>
    <scope>NUCLEOTIDE SEQUENCE</scope>
    <source>
        <strain evidence="1">CBS 123565</strain>
    </source>
</reference>